<evidence type="ECO:0000313" key="2">
    <source>
        <dbReference type="EMBL" id="MBV7259399.1"/>
    </source>
</evidence>
<proteinExistence type="predicted"/>
<organism evidence="2 3">
    <name type="scientific">Erythrobacter crassostreae</name>
    <dbReference type="NCBI Taxonomy" id="2828328"/>
    <lineage>
        <taxon>Bacteria</taxon>
        <taxon>Pseudomonadati</taxon>
        <taxon>Pseudomonadota</taxon>
        <taxon>Alphaproteobacteria</taxon>
        <taxon>Sphingomonadales</taxon>
        <taxon>Erythrobacteraceae</taxon>
        <taxon>Erythrobacter/Porphyrobacter group</taxon>
        <taxon>Erythrobacter</taxon>
    </lineage>
</organism>
<name>A0A9X1F425_9SPHN</name>
<dbReference type="PANTHER" id="PTHR33164:SF105">
    <property type="entry name" value="TRANSCRIPTIONAL REPRESSOR PROTEIN-RELATED"/>
    <property type="match status" value="1"/>
</dbReference>
<protein>
    <submittedName>
        <fullName evidence="2">Winged helix-turn-helix transcriptional regulator</fullName>
    </submittedName>
</protein>
<dbReference type="EMBL" id="JAGSPC010000001">
    <property type="protein sequence ID" value="MBV7259399.1"/>
    <property type="molecule type" value="Genomic_DNA"/>
</dbReference>
<keyword evidence="3" id="KW-1185">Reference proteome</keyword>
<reference evidence="2" key="1">
    <citation type="submission" date="2021-04" db="EMBL/GenBank/DDBJ databases">
        <authorList>
            <person name="Pira H."/>
            <person name="Risdian C."/>
            <person name="Wink J."/>
        </authorList>
    </citation>
    <scope>NUCLEOTIDE SEQUENCE</scope>
    <source>
        <strain evidence="2">WH158</strain>
    </source>
</reference>
<dbReference type="InterPro" id="IPR039422">
    <property type="entry name" value="MarR/SlyA-like"/>
</dbReference>
<dbReference type="GO" id="GO:0006950">
    <property type="term" value="P:response to stress"/>
    <property type="evidence" value="ECO:0007669"/>
    <property type="project" value="TreeGrafter"/>
</dbReference>
<dbReference type="CDD" id="cd00090">
    <property type="entry name" value="HTH_ARSR"/>
    <property type="match status" value="1"/>
</dbReference>
<dbReference type="InterPro" id="IPR000835">
    <property type="entry name" value="HTH_MarR-typ"/>
</dbReference>
<dbReference type="AlphaFoldDB" id="A0A9X1F425"/>
<evidence type="ECO:0000313" key="3">
    <source>
        <dbReference type="Proteomes" id="UP001138681"/>
    </source>
</evidence>
<dbReference type="RefSeq" id="WP_218404629.1">
    <property type="nucleotide sequence ID" value="NZ_JAGSPC010000001.1"/>
</dbReference>
<dbReference type="SMART" id="SM00347">
    <property type="entry name" value="HTH_MARR"/>
    <property type="match status" value="1"/>
</dbReference>
<dbReference type="InterPro" id="IPR011991">
    <property type="entry name" value="ArsR-like_HTH"/>
</dbReference>
<dbReference type="GO" id="GO:0003700">
    <property type="term" value="F:DNA-binding transcription factor activity"/>
    <property type="evidence" value="ECO:0007669"/>
    <property type="project" value="InterPro"/>
</dbReference>
<comment type="caution">
    <text evidence="2">The sequence shown here is derived from an EMBL/GenBank/DDBJ whole genome shotgun (WGS) entry which is preliminary data.</text>
</comment>
<accession>A0A9X1F425</accession>
<evidence type="ECO:0000259" key="1">
    <source>
        <dbReference type="PROSITE" id="PS50995"/>
    </source>
</evidence>
<gene>
    <name evidence="2" type="ORF">KCG46_07425</name>
</gene>
<dbReference type="Proteomes" id="UP001138681">
    <property type="component" value="Unassembled WGS sequence"/>
</dbReference>
<dbReference type="Pfam" id="PF12802">
    <property type="entry name" value="MarR_2"/>
    <property type="match status" value="1"/>
</dbReference>
<dbReference type="PANTHER" id="PTHR33164">
    <property type="entry name" value="TRANSCRIPTIONAL REGULATOR, MARR FAMILY"/>
    <property type="match status" value="1"/>
</dbReference>
<dbReference type="PROSITE" id="PS50995">
    <property type="entry name" value="HTH_MARR_2"/>
    <property type="match status" value="1"/>
</dbReference>
<sequence>MDDKLIANTCYATRARRAARHLSRMYDDALRPHGIKVSQFSILVAASVSRGDATITELADELGLERSTLSRNLQPLERRGLVEIGEEQQHRSRQVLLTAQGERLIEDAYGDWARVQDRARGQLPIDESAILGSLSALNAIT</sequence>
<feature type="domain" description="HTH marR-type" evidence="1">
    <location>
        <begin position="8"/>
        <end position="141"/>
    </location>
</feature>